<feature type="domain" description="Thiamine pyrophosphate enzyme TPP-binding" evidence="12">
    <location>
        <begin position="358"/>
        <end position="480"/>
    </location>
</feature>
<dbReference type="InterPro" id="IPR012000">
    <property type="entry name" value="Thiamin_PyroP_enz_cen_dom"/>
</dbReference>
<keyword evidence="3" id="KW-0479">Metal-binding</keyword>
<dbReference type="PANTHER" id="PTHR43710">
    <property type="entry name" value="2-HYDROXYACYL-COA LYASE"/>
    <property type="match status" value="1"/>
</dbReference>
<evidence type="ECO:0000313" key="14">
    <source>
        <dbReference type="Proteomes" id="UP000188320"/>
    </source>
</evidence>
<dbReference type="GO" id="GO:0000287">
    <property type="term" value="F:magnesium ion binding"/>
    <property type="evidence" value="ECO:0007669"/>
    <property type="project" value="InterPro"/>
</dbReference>
<dbReference type="SUPFAM" id="SSF52467">
    <property type="entry name" value="DHS-like NAD/FAD-binding domain"/>
    <property type="match status" value="1"/>
</dbReference>
<sequence length="595" mass="64859">MVVLGGSTFNAKNSGKSGDGSGIYRGLNFQELDQLELCRPYCKYVARPTSISEVGSVMSAAFQAAISGVPGPSYVDLTDVLITMRVEQRLIDYSGLGPESYSNSNQNANKAHETLCKEVREQVDKIASLLSSTNYDIKPLLIVGKGAAVSRTETPLKQLVKLAQLPFLPTPMGKGVIPDIGTDNGCSTGGVTDYGSKNASAARSFVLQQANVVLVVGARLNWILHGGRRFANDAKVYVFDAVSGNSGDGDEETNVEYVVGDLKDTIGMLLASIISKQQKTKGAKAISQDNSIAGQNESGELDNQLKLSWNQEYLQEIEVISSKNKSKAGARLAQKITYSNNDGDERQQRVVMVTEGANTMDIGRTVFDFVEPRTRLDAGTFGTMGVGFGYMIASYLYYHYQNLGNDSSLAKNQKILLGIFGDSAFGFSAVEIETAARYRIPFVAIVINNSGIYFGHDDDEDDADSKEKQENHHQQKIDHVPLLPPTSLSDSLRYDLFAESLGHSSLLSTNPNGAARDSKRVKGYFVASQNDLQLALEESFRGVEKFYANANTSTVAKTQIQDPFIFVINCIIEKNPAPVDGKKSKKVLEFNWMKK</sequence>
<feature type="compositionally biased region" description="Basic and acidic residues" evidence="10">
    <location>
        <begin position="465"/>
        <end position="479"/>
    </location>
</feature>
<dbReference type="InterPro" id="IPR029061">
    <property type="entry name" value="THDP-binding"/>
</dbReference>
<feature type="region of interest" description="Disordered" evidence="10">
    <location>
        <begin position="458"/>
        <end position="480"/>
    </location>
</feature>
<keyword evidence="4" id="KW-0460">Magnesium</keyword>
<dbReference type="GO" id="GO:0106359">
    <property type="term" value="F:2-hydroxyacyl-CoA lyase activity"/>
    <property type="evidence" value="ECO:0007669"/>
    <property type="project" value="UniProtKB-EC"/>
</dbReference>
<protein>
    <recommendedName>
        <fullName evidence="9">2-hydroxyacyl-CoA lyase</fullName>
        <ecNumber evidence="9">4.1.2.63</ecNumber>
    </recommendedName>
</protein>
<evidence type="ECO:0000256" key="10">
    <source>
        <dbReference type="SAM" id="MobiDB-lite"/>
    </source>
</evidence>
<evidence type="ECO:0000256" key="2">
    <source>
        <dbReference type="ARBA" id="ARBA00007812"/>
    </source>
</evidence>
<accession>A0A1R1PS90</accession>
<evidence type="ECO:0000313" key="13">
    <source>
        <dbReference type="EMBL" id="OMH83850.1"/>
    </source>
</evidence>
<dbReference type="GO" id="GO:0005777">
    <property type="term" value="C:peroxisome"/>
    <property type="evidence" value="ECO:0007669"/>
    <property type="project" value="TreeGrafter"/>
</dbReference>
<dbReference type="Pfam" id="PF02775">
    <property type="entry name" value="TPP_enzyme_C"/>
    <property type="match status" value="1"/>
</dbReference>
<name>A0A1R1PS90_ZANCU</name>
<keyword evidence="14" id="KW-1185">Reference proteome</keyword>
<organism evidence="13 14">
    <name type="scientific">Zancudomyces culisetae</name>
    <name type="common">Gut fungus</name>
    <name type="synonym">Smittium culisetae</name>
    <dbReference type="NCBI Taxonomy" id="1213189"/>
    <lineage>
        <taxon>Eukaryota</taxon>
        <taxon>Fungi</taxon>
        <taxon>Fungi incertae sedis</taxon>
        <taxon>Zoopagomycota</taxon>
        <taxon>Kickxellomycotina</taxon>
        <taxon>Harpellomycetes</taxon>
        <taxon>Harpellales</taxon>
        <taxon>Legeriomycetaceae</taxon>
        <taxon>Zancudomyces</taxon>
    </lineage>
</organism>
<dbReference type="CDD" id="cd07035">
    <property type="entry name" value="TPP_PYR_POX_like"/>
    <property type="match status" value="1"/>
</dbReference>
<comment type="cofactor">
    <cofactor evidence="1">
        <name>thiamine diphosphate</name>
        <dbReference type="ChEBI" id="CHEBI:58937"/>
    </cofactor>
</comment>
<dbReference type="GO" id="GO:0001561">
    <property type="term" value="P:fatty acid alpha-oxidation"/>
    <property type="evidence" value="ECO:0007669"/>
    <property type="project" value="TreeGrafter"/>
</dbReference>
<dbReference type="InterPro" id="IPR045025">
    <property type="entry name" value="HACL1-like"/>
</dbReference>
<dbReference type="AlphaFoldDB" id="A0A1R1PS90"/>
<dbReference type="InterPro" id="IPR011766">
    <property type="entry name" value="TPP_enzyme_TPP-bd"/>
</dbReference>
<evidence type="ECO:0000256" key="8">
    <source>
        <dbReference type="ARBA" id="ARBA00044454"/>
    </source>
</evidence>
<feature type="domain" description="Thiamine pyrophosphate enzyme central" evidence="11">
    <location>
        <begin position="124"/>
        <end position="266"/>
    </location>
</feature>
<dbReference type="EC" id="4.1.2.63" evidence="9"/>
<dbReference type="Gene3D" id="3.40.50.970">
    <property type="match status" value="2"/>
</dbReference>
<dbReference type="EMBL" id="LSSK01000297">
    <property type="protein sequence ID" value="OMH83850.1"/>
    <property type="molecule type" value="Genomic_DNA"/>
</dbReference>
<evidence type="ECO:0000256" key="5">
    <source>
        <dbReference type="ARBA" id="ARBA00023052"/>
    </source>
</evidence>
<reference evidence="14" key="1">
    <citation type="submission" date="2017-01" db="EMBL/GenBank/DDBJ databases">
        <authorList>
            <person name="Wang Y."/>
            <person name="White M."/>
            <person name="Kvist S."/>
            <person name="Moncalvo J.-M."/>
        </authorList>
    </citation>
    <scope>NUCLEOTIDE SEQUENCE [LARGE SCALE GENOMIC DNA]</scope>
    <source>
        <strain evidence="14">COL-18-3</strain>
    </source>
</reference>
<comment type="caution">
    <text evidence="13">The sequence shown here is derived from an EMBL/GenBank/DDBJ whole genome shotgun (WGS) entry which is preliminary data.</text>
</comment>
<evidence type="ECO:0000259" key="12">
    <source>
        <dbReference type="Pfam" id="PF02775"/>
    </source>
</evidence>
<dbReference type="Gene3D" id="3.40.50.1220">
    <property type="entry name" value="TPP-binding domain"/>
    <property type="match status" value="1"/>
</dbReference>
<proteinExistence type="inferred from homology"/>
<dbReference type="SUPFAM" id="SSF52518">
    <property type="entry name" value="Thiamin diphosphate-binding fold (THDP-binding)"/>
    <property type="match status" value="2"/>
</dbReference>
<keyword evidence="5" id="KW-0786">Thiamine pyrophosphate</keyword>
<evidence type="ECO:0000256" key="6">
    <source>
        <dbReference type="ARBA" id="ARBA00023239"/>
    </source>
</evidence>
<dbReference type="GO" id="GO:0030976">
    <property type="term" value="F:thiamine pyrophosphate binding"/>
    <property type="evidence" value="ECO:0007669"/>
    <property type="project" value="InterPro"/>
</dbReference>
<dbReference type="Proteomes" id="UP000188320">
    <property type="component" value="Unassembled WGS sequence"/>
</dbReference>
<dbReference type="PANTHER" id="PTHR43710:SF2">
    <property type="entry name" value="2-HYDROXYACYL-COA LYASE 1"/>
    <property type="match status" value="1"/>
</dbReference>
<comment type="catalytic activity">
    <reaction evidence="8">
        <text>an (R)-2-hydroxy-long-chain-fatty acyl-CoA = a long-chain fatty aldehyde + formyl-CoA</text>
        <dbReference type="Rhea" id="RHEA:67444"/>
        <dbReference type="ChEBI" id="CHEBI:17176"/>
        <dbReference type="ChEBI" id="CHEBI:57376"/>
        <dbReference type="ChEBI" id="CHEBI:170012"/>
        <dbReference type="EC" id="4.1.2.63"/>
    </reaction>
    <physiologicalReaction direction="left-to-right" evidence="8">
        <dbReference type="Rhea" id="RHEA:67445"/>
    </physiologicalReaction>
</comment>
<evidence type="ECO:0000256" key="1">
    <source>
        <dbReference type="ARBA" id="ARBA00001964"/>
    </source>
</evidence>
<evidence type="ECO:0000256" key="9">
    <source>
        <dbReference type="ARBA" id="ARBA00044518"/>
    </source>
</evidence>
<comment type="similarity">
    <text evidence="2">Belongs to the TPP enzyme family.</text>
</comment>
<evidence type="ECO:0000256" key="3">
    <source>
        <dbReference type="ARBA" id="ARBA00022723"/>
    </source>
</evidence>
<comment type="catalytic activity">
    <reaction evidence="7">
        <text>a 2-hydroxy-3-methyl fatty acyl-CoA = a 2-methyl-branched fatty aldehyde + formyl-CoA</text>
        <dbReference type="Rhea" id="RHEA:25375"/>
        <dbReference type="ChEBI" id="CHEBI:49188"/>
        <dbReference type="ChEBI" id="CHEBI:57376"/>
        <dbReference type="ChEBI" id="CHEBI:58783"/>
        <dbReference type="EC" id="4.1.2.63"/>
    </reaction>
    <physiologicalReaction direction="left-to-right" evidence="7">
        <dbReference type="Rhea" id="RHEA:25376"/>
    </physiologicalReaction>
</comment>
<evidence type="ECO:0000259" key="11">
    <source>
        <dbReference type="Pfam" id="PF00205"/>
    </source>
</evidence>
<dbReference type="Pfam" id="PF00205">
    <property type="entry name" value="TPP_enzyme_M"/>
    <property type="match status" value="1"/>
</dbReference>
<evidence type="ECO:0000256" key="7">
    <source>
        <dbReference type="ARBA" id="ARBA00044451"/>
    </source>
</evidence>
<dbReference type="OrthoDB" id="10006023at2759"/>
<gene>
    <name evidence="13" type="ORF">AX774_g2631</name>
</gene>
<keyword evidence="6 13" id="KW-0456">Lyase</keyword>
<evidence type="ECO:0000256" key="4">
    <source>
        <dbReference type="ARBA" id="ARBA00022842"/>
    </source>
</evidence>
<dbReference type="InterPro" id="IPR029035">
    <property type="entry name" value="DHS-like_NAD/FAD-binding_dom"/>
</dbReference>